<dbReference type="AlphaFoldDB" id="A0AAP0FYB2"/>
<dbReference type="Proteomes" id="UP001418222">
    <property type="component" value="Unassembled WGS sequence"/>
</dbReference>
<protein>
    <submittedName>
        <fullName evidence="2">Uncharacterized protein</fullName>
    </submittedName>
</protein>
<reference evidence="2 3" key="1">
    <citation type="journal article" date="2022" name="Nat. Plants">
        <title>Genomes of leafy and leafless Platanthera orchids illuminate the evolution of mycoheterotrophy.</title>
        <authorList>
            <person name="Li M.H."/>
            <person name="Liu K.W."/>
            <person name="Li Z."/>
            <person name="Lu H.C."/>
            <person name="Ye Q.L."/>
            <person name="Zhang D."/>
            <person name="Wang J.Y."/>
            <person name="Li Y.F."/>
            <person name="Zhong Z.M."/>
            <person name="Liu X."/>
            <person name="Yu X."/>
            <person name="Liu D.K."/>
            <person name="Tu X.D."/>
            <person name="Liu B."/>
            <person name="Hao Y."/>
            <person name="Liao X.Y."/>
            <person name="Jiang Y.T."/>
            <person name="Sun W.H."/>
            <person name="Chen J."/>
            <person name="Chen Y.Q."/>
            <person name="Ai Y."/>
            <person name="Zhai J.W."/>
            <person name="Wu S.S."/>
            <person name="Zhou Z."/>
            <person name="Hsiao Y.Y."/>
            <person name="Wu W.L."/>
            <person name="Chen Y.Y."/>
            <person name="Lin Y.F."/>
            <person name="Hsu J.L."/>
            <person name="Li C.Y."/>
            <person name="Wang Z.W."/>
            <person name="Zhao X."/>
            <person name="Zhong W.Y."/>
            <person name="Ma X.K."/>
            <person name="Ma L."/>
            <person name="Huang J."/>
            <person name="Chen G.Z."/>
            <person name="Huang M.Z."/>
            <person name="Huang L."/>
            <person name="Peng D.H."/>
            <person name="Luo Y.B."/>
            <person name="Zou S.Q."/>
            <person name="Chen S.P."/>
            <person name="Lan S."/>
            <person name="Tsai W.C."/>
            <person name="Van de Peer Y."/>
            <person name="Liu Z.J."/>
        </authorList>
    </citation>
    <scope>NUCLEOTIDE SEQUENCE [LARGE SCALE GENOMIC DNA]</scope>
    <source>
        <strain evidence="2">Lor287</strain>
    </source>
</reference>
<dbReference type="EMBL" id="JBBWWQ010000017">
    <property type="protein sequence ID" value="KAK8923859.1"/>
    <property type="molecule type" value="Genomic_DNA"/>
</dbReference>
<name>A0AAP0FYB2_9ASPA</name>
<keyword evidence="3" id="KW-1185">Reference proteome</keyword>
<evidence type="ECO:0000256" key="1">
    <source>
        <dbReference type="SAM" id="MobiDB-lite"/>
    </source>
</evidence>
<sequence length="151" mass="16957">MASGEGRERAHGALAVEERGERNEDEDGVLPCSRTKEGITRSLSAPLQQPRSVSYRATLLFYGAALAHSTIVEMDSSRRQLYRQAITSYSVALAPIEYVVSTLKNSTITCNKARQNLKRVQVYRFKRSNKLISGIYRRAVTVNAGRYPEFK</sequence>
<feature type="region of interest" description="Disordered" evidence="1">
    <location>
        <begin position="1"/>
        <end position="32"/>
    </location>
</feature>
<proteinExistence type="predicted"/>
<evidence type="ECO:0000313" key="3">
    <source>
        <dbReference type="Proteomes" id="UP001418222"/>
    </source>
</evidence>
<evidence type="ECO:0000313" key="2">
    <source>
        <dbReference type="EMBL" id="KAK8923859.1"/>
    </source>
</evidence>
<comment type="caution">
    <text evidence="2">The sequence shown here is derived from an EMBL/GenBank/DDBJ whole genome shotgun (WGS) entry which is preliminary data.</text>
</comment>
<feature type="compositionally biased region" description="Basic and acidic residues" evidence="1">
    <location>
        <begin position="1"/>
        <end position="22"/>
    </location>
</feature>
<organism evidence="2 3">
    <name type="scientific">Platanthera zijinensis</name>
    <dbReference type="NCBI Taxonomy" id="2320716"/>
    <lineage>
        <taxon>Eukaryota</taxon>
        <taxon>Viridiplantae</taxon>
        <taxon>Streptophyta</taxon>
        <taxon>Embryophyta</taxon>
        <taxon>Tracheophyta</taxon>
        <taxon>Spermatophyta</taxon>
        <taxon>Magnoliopsida</taxon>
        <taxon>Liliopsida</taxon>
        <taxon>Asparagales</taxon>
        <taxon>Orchidaceae</taxon>
        <taxon>Orchidoideae</taxon>
        <taxon>Orchideae</taxon>
        <taxon>Orchidinae</taxon>
        <taxon>Platanthera</taxon>
    </lineage>
</organism>
<accession>A0AAP0FYB2</accession>
<gene>
    <name evidence="2" type="ORF">KSP39_PZI019516</name>
</gene>